<reference evidence="2 3" key="1">
    <citation type="submission" date="2013-10" db="EMBL/GenBank/DDBJ databases">
        <title>Salinisphaera halophila YIM 95161 Genome Sequencing.</title>
        <authorList>
            <person name="Lai Q."/>
            <person name="Li C."/>
            <person name="Shao Z."/>
        </authorList>
    </citation>
    <scope>NUCLEOTIDE SEQUENCE [LARGE SCALE GENOMIC DNA]</scope>
    <source>
        <strain evidence="2 3">YIM 95161</strain>
    </source>
</reference>
<feature type="signal peptide" evidence="1">
    <location>
        <begin position="1"/>
        <end position="24"/>
    </location>
</feature>
<keyword evidence="1" id="KW-0732">Signal</keyword>
<accession>A0A423PDC8</accession>
<gene>
    <name evidence="2" type="ORF">SAHL_17340</name>
</gene>
<feature type="chain" id="PRO_5019008926" evidence="1">
    <location>
        <begin position="25"/>
        <end position="109"/>
    </location>
</feature>
<evidence type="ECO:0000313" key="3">
    <source>
        <dbReference type="Proteomes" id="UP000285123"/>
    </source>
</evidence>
<dbReference type="AlphaFoldDB" id="A0A423PDC8"/>
<organism evidence="2 3">
    <name type="scientific">Salinisphaera orenii YIM 95161</name>
    <dbReference type="NCBI Taxonomy" id="1051139"/>
    <lineage>
        <taxon>Bacteria</taxon>
        <taxon>Pseudomonadati</taxon>
        <taxon>Pseudomonadota</taxon>
        <taxon>Gammaproteobacteria</taxon>
        <taxon>Salinisphaerales</taxon>
        <taxon>Salinisphaeraceae</taxon>
        <taxon>Salinisphaera</taxon>
    </lineage>
</organism>
<dbReference type="RefSeq" id="WP_123592650.1">
    <property type="nucleotide sequence ID" value="NZ_AYKF01000145.1"/>
</dbReference>
<evidence type="ECO:0000256" key="1">
    <source>
        <dbReference type="SAM" id="SignalP"/>
    </source>
</evidence>
<dbReference type="EMBL" id="AYKF01000145">
    <property type="protein sequence ID" value="ROO22408.1"/>
    <property type="molecule type" value="Genomic_DNA"/>
</dbReference>
<proteinExistence type="predicted"/>
<evidence type="ECO:0000313" key="2">
    <source>
        <dbReference type="EMBL" id="ROO22408.1"/>
    </source>
</evidence>
<protein>
    <submittedName>
        <fullName evidence="2">Uncharacterized protein</fullName>
    </submittedName>
</protein>
<comment type="caution">
    <text evidence="2">The sequence shown here is derived from an EMBL/GenBank/DDBJ whole genome shotgun (WGS) entry which is preliminary data.</text>
</comment>
<sequence length="109" mass="11357">MFRLSLPLRALALLCLALVSLVCAADGDRTIQIDPRTGEVVEDGADADAGEDARAWTTDEGVQMLTPGRDDAPVTEAVECPDGSLRIGHPAGDAGAEGREALCAEPRGR</sequence>
<dbReference type="OrthoDB" id="7068627at2"/>
<name>A0A423PDC8_9GAMM</name>
<dbReference type="Proteomes" id="UP000285123">
    <property type="component" value="Unassembled WGS sequence"/>
</dbReference>